<sequence>MALSKSEDYEYRIKNEKNRKEICDRTLDNISYNGKFSENSFFIKRNKLENIINNWQDNFPELREILKGWRKCDVGNKSAKREILLPLHRGKKIKCIFLKIHDRDEEDTLKCVSIFGEISIKVKVMDRMFGLISKNDKEHIRMIKSHPEIMAALIMSRGKGLNVLWEEDE</sequence>
<protein>
    <submittedName>
        <fullName evidence="1">Uncharacterized protein</fullName>
    </submittedName>
</protein>
<evidence type="ECO:0000313" key="2">
    <source>
        <dbReference type="Proteomes" id="UP000247702"/>
    </source>
</evidence>
<dbReference type="EMBL" id="BEXD01004119">
    <property type="protein sequence ID" value="GBC07089.1"/>
    <property type="molecule type" value="Genomic_DNA"/>
</dbReference>
<gene>
    <name evidence="1" type="ORF">RclHR1_07230016</name>
</gene>
<keyword evidence="2" id="KW-1185">Reference proteome</keyword>
<proteinExistence type="predicted"/>
<name>A0A2Z6SKY4_9GLOM</name>
<evidence type="ECO:0000313" key="1">
    <source>
        <dbReference type="EMBL" id="GBC07089.1"/>
    </source>
</evidence>
<accession>A0A2Z6SKY4</accession>
<dbReference type="AlphaFoldDB" id="A0A2Z6SKY4"/>
<comment type="caution">
    <text evidence="1">The sequence shown here is derived from an EMBL/GenBank/DDBJ whole genome shotgun (WGS) entry which is preliminary data.</text>
</comment>
<dbReference type="Proteomes" id="UP000247702">
    <property type="component" value="Unassembled WGS sequence"/>
</dbReference>
<reference evidence="1 2" key="1">
    <citation type="submission" date="2017-11" db="EMBL/GenBank/DDBJ databases">
        <title>The genome of Rhizophagus clarus HR1 reveals common genetic basis of auxotrophy among arbuscular mycorrhizal fungi.</title>
        <authorList>
            <person name="Kobayashi Y."/>
        </authorList>
    </citation>
    <scope>NUCLEOTIDE SEQUENCE [LARGE SCALE GENOMIC DNA]</scope>
    <source>
        <strain evidence="1 2">HR1</strain>
    </source>
</reference>
<organism evidence="1 2">
    <name type="scientific">Rhizophagus clarus</name>
    <dbReference type="NCBI Taxonomy" id="94130"/>
    <lineage>
        <taxon>Eukaryota</taxon>
        <taxon>Fungi</taxon>
        <taxon>Fungi incertae sedis</taxon>
        <taxon>Mucoromycota</taxon>
        <taxon>Glomeromycotina</taxon>
        <taxon>Glomeromycetes</taxon>
        <taxon>Glomerales</taxon>
        <taxon>Glomeraceae</taxon>
        <taxon>Rhizophagus</taxon>
    </lineage>
</organism>